<keyword evidence="2" id="KW-0503">Monooxygenase</keyword>
<dbReference type="InterPro" id="IPR050744">
    <property type="entry name" value="AI-2_Isomerase_LsrG"/>
</dbReference>
<evidence type="ECO:0000259" key="1">
    <source>
        <dbReference type="PROSITE" id="PS51725"/>
    </source>
</evidence>
<evidence type="ECO:0000313" key="2">
    <source>
        <dbReference type="EMBL" id="HJG79949.1"/>
    </source>
</evidence>
<dbReference type="Proteomes" id="UP000784435">
    <property type="component" value="Unassembled WGS sequence"/>
</dbReference>
<dbReference type="InterPro" id="IPR011008">
    <property type="entry name" value="Dimeric_a/b-barrel"/>
</dbReference>
<dbReference type="EMBL" id="DYUK01000130">
    <property type="protein sequence ID" value="HJG79949.1"/>
    <property type="molecule type" value="Genomic_DNA"/>
</dbReference>
<gene>
    <name evidence="2" type="ORF">K8V08_06020</name>
</gene>
<dbReference type="InterPro" id="IPR007138">
    <property type="entry name" value="ABM_dom"/>
</dbReference>
<protein>
    <submittedName>
        <fullName evidence="2">Antibiotic biosynthesis monooxygenase</fullName>
    </submittedName>
</protein>
<comment type="caution">
    <text evidence="2">The sequence shown here is derived from an EMBL/GenBank/DDBJ whole genome shotgun (WGS) entry which is preliminary data.</text>
</comment>
<dbReference type="SUPFAM" id="SSF54909">
    <property type="entry name" value="Dimeric alpha+beta barrel"/>
    <property type="match status" value="1"/>
</dbReference>
<feature type="domain" description="ABM" evidence="1">
    <location>
        <begin position="2"/>
        <end position="91"/>
    </location>
</feature>
<reference evidence="2" key="1">
    <citation type="journal article" date="2021" name="PeerJ">
        <title>Extensive microbial diversity within the chicken gut microbiome revealed by metagenomics and culture.</title>
        <authorList>
            <person name="Gilroy R."/>
            <person name="Ravi A."/>
            <person name="Getino M."/>
            <person name="Pursley I."/>
            <person name="Horton D.L."/>
            <person name="Alikhan N.F."/>
            <person name="Baker D."/>
            <person name="Gharbi K."/>
            <person name="Hall N."/>
            <person name="Watson M."/>
            <person name="Adriaenssens E.M."/>
            <person name="Foster-Nyarko E."/>
            <person name="Jarju S."/>
            <person name="Secka A."/>
            <person name="Antonio M."/>
            <person name="Oren A."/>
            <person name="Chaudhuri R.R."/>
            <person name="La Ragione R."/>
            <person name="Hildebrand F."/>
            <person name="Pallen M.J."/>
        </authorList>
    </citation>
    <scope>NUCLEOTIDE SEQUENCE</scope>
    <source>
        <strain evidence="2">ChiGjej5B5-7349</strain>
    </source>
</reference>
<reference evidence="2" key="2">
    <citation type="submission" date="2021-09" db="EMBL/GenBank/DDBJ databases">
        <authorList>
            <person name="Gilroy R."/>
        </authorList>
    </citation>
    <scope>NUCLEOTIDE SEQUENCE</scope>
    <source>
        <strain evidence="2">ChiGjej5B5-7349</strain>
    </source>
</reference>
<dbReference type="Pfam" id="PF03992">
    <property type="entry name" value="ABM"/>
    <property type="match status" value="1"/>
</dbReference>
<dbReference type="PANTHER" id="PTHR33336">
    <property type="entry name" value="QUINOL MONOOXYGENASE YGIN-RELATED"/>
    <property type="match status" value="1"/>
</dbReference>
<proteinExistence type="predicted"/>
<sequence length="98" mass="11130">MINVVAKFVVVSGSEQTFEDTISEFRGRYMADPGCLRFDLQKHAKAEGTYVLLESYESGDALRRHGESEDYKEFSARMKELLAQKPQVDIVRPVGEQV</sequence>
<keyword evidence="2" id="KW-0560">Oxidoreductase</keyword>
<organism evidence="2 3">
    <name type="scientific">Brevibacterium senegalense</name>
    <dbReference type="NCBI Taxonomy" id="1033736"/>
    <lineage>
        <taxon>Bacteria</taxon>
        <taxon>Bacillati</taxon>
        <taxon>Actinomycetota</taxon>
        <taxon>Actinomycetes</taxon>
        <taxon>Micrococcales</taxon>
        <taxon>Brevibacteriaceae</taxon>
        <taxon>Brevibacterium</taxon>
    </lineage>
</organism>
<dbReference type="GO" id="GO:0004497">
    <property type="term" value="F:monooxygenase activity"/>
    <property type="evidence" value="ECO:0007669"/>
    <property type="project" value="UniProtKB-KW"/>
</dbReference>
<dbReference type="PROSITE" id="PS51725">
    <property type="entry name" value="ABM"/>
    <property type="match status" value="1"/>
</dbReference>
<dbReference type="AlphaFoldDB" id="A0A921SNR0"/>
<evidence type="ECO:0000313" key="3">
    <source>
        <dbReference type="Proteomes" id="UP000784435"/>
    </source>
</evidence>
<name>A0A921SNR0_9MICO</name>
<accession>A0A921SNR0</accession>
<dbReference type="PANTHER" id="PTHR33336:SF3">
    <property type="entry name" value="ABM DOMAIN-CONTAINING PROTEIN"/>
    <property type="match status" value="1"/>
</dbReference>
<dbReference type="Gene3D" id="3.30.70.100">
    <property type="match status" value="1"/>
</dbReference>